<reference evidence="2 3" key="1">
    <citation type="submission" date="2018-06" db="EMBL/GenBank/DDBJ databases">
        <title>Freshwater and sediment microbial communities from various areas in North America, analyzing microbe dynamics in response to fracking.</title>
        <authorList>
            <person name="Lamendella R."/>
        </authorList>
    </citation>
    <scope>NUCLEOTIDE SEQUENCE [LARGE SCALE GENOMIC DNA]</scope>
    <source>
        <strain evidence="2 3">14_TX</strain>
    </source>
</reference>
<protein>
    <submittedName>
        <fullName evidence="2">Polymer-forming protein</fullName>
    </submittedName>
</protein>
<organism evidence="2 3">
    <name type="scientific">Cytobacillus firmus</name>
    <name type="common">Bacillus firmus</name>
    <dbReference type="NCBI Taxonomy" id="1399"/>
    <lineage>
        <taxon>Bacteria</taxon>
        <taxon>Bacillati</taxon>
        <taxon>Bacillota</taxon>
        <taxon>Bacilli</taxon>
        <taxon>Bacillales</taxon>
        <taxon>Bacillaceae</taxon>
        <taxon>Cytobacillus</taxon>
    </lineage>
</organism>
<evidence type="ECO:0000256" key="1">
    <source>
        <dbReference type="ARBA" id="ARBA00044755"/>
    </source>
</evidence>
<comment type="similarity">
    <text evidence="1">Belongs to the bactofilin family.</text>
</comment>
<dbReference type="EMBL" id="QNSF01000002">
    <property type="protein sequence ID" value="RBP95926.1"/>
    <property type="molecule type" value="Genomic_DNA"/>
</dbReference>
<gene>
    <name evidence="2" type="ORF">DFO70_102252</name>
</gene>
<dbReference type="AlphaFoldDB" id="A0A366K2E6"/>
<proteinExistence type="inferred from homology"/>
<dbReference type="PANTHER" id="PTHR35024:SF4">
    <property type="entry name" value="POLYMER-FORMING CYTOSKELETAL PROTEIN"/>
    <property type="match status" value="1"/>
</dbReference>
<dbReference type="InterPro" id="IPR007607">
    <property type="entry name" value="BacA/B"/>
</dbReference>
<name>A0A366K2E6_CYTFI</name>
<comment type="caution">
    <text evidence="2">The sequence shown here is derived from an EMBL/GenBank/DDBJ whole genome shotgun (WGS) entry which is preliminary data.</text>
</comment>
<keyword evidence="3" id="KW-1185">Reference proteome</keyword>
<evidence type="ECO:0000313" key="3">
    <source>
        <dbReference type="Proteomes" id="UP000252731"/>
    </source>
</evidence>
<dbReference type="Proteomes" id="UP000252731">
    <property type="component" value="Unassembled WGS sequence"/>
</dbReference>
<evidence type="ECO:0000313" key="2">
    <source>
        <dbReference type="EMBL" id="RBP95926.1"/>
    </source>
</evidence>
<dbReference type="STRING" id="1399.VL14_15975"/>
<sequence length="239" mass="25418">MNMKTLGNLIINGVGSSNGGSFEKVELNGKGTVNSDIECERFHCNGTGTIHGNVKTEKGKISGAAKIHGAVKAESLVINGSAVISEAVSCQKLEVAGRTSIGSSVKCDVIAVNGKVTIEGDCEAEVFRAEGTFSVDGLLNAETIDIKLFGDSKAKEIGGRKIKVTQHRETLFKLIKSIFPLKLEADLIEGDDIELEGTAALVVRGRNVKIGKNCKIGLVEYSGDYECAPDSEVKEYRLI</sequence>
<accession>A0A366K2E6</accession>
<dbReference type="PANTHER" id="PTHR35024">
    <property type="entry name" value="HYPOTHETICAL CYTOSOLIC PROTEIN"/>
    <property type="match status" value="1"/>
</dbReference>